<evidence type="ECO:0000313" key="10">
    <source>
        <dbReference type="Proteomes" id="UP000053766"/>
    </source>
</evidence>
<protein>
    <recommendedName>
        <fullName evidence="2">Ubiquitin-like protein 5</fullName>
    </recommendedName>
</protein>
<gene>
    <name evidence="9" type="ORF">DICVIV_08541</name>
</gene>
<evidence type="ECO:0000256" key="5">
    <source>
        <dbReference type="ARBA" id="ARBA00022786"/>
    </source>
</evidence>
<dbReference type="SUPFAM" id="SSF54236">
    <property type="entry name" value="Ubiquitin-like"/>
    <property type="match status" value="1"/>
</dbReference>
<dbReference type="OrthoDB" id="250802at2759"/>
<reference evidence="9 10" key="1">
    <citation type="submission" date="2013-11" db="EMBL/GenBank/DDBJ databases">
        <title>Draft genome of the bovine lungworm Dictyocaulus viviparus.</title>
        <authorList>
            <person name="Mitreva M."/>
        </authorList>
    </citation>
    <scope>NUCLEOTIDE SEQUENCE [LARGE SCALE GENOMIC DNA]</scope>
    <source>
        <strain evidence="9 10">HannoverDv2000</strain>
    </source>
</reference>
<dbReference type="Proteomes" id="UP000053766">
    <property type="component" value="Unassembled WGS sequence"/>
</dbReference>
<keyword evidence="3" id="KW-0813">Transport</keyword>
<dbReference type="EMBL" id="KN716409">
    <property type="protein sequence ID" value="KJH45417.1"/>
    <property type="molecule type" value="Genomic_DNA"/>
</dbReference>
<evidence type="ECO:0000313" key="9">
    <source>
        <dbReference type="EMBL" id="KJH45417.1"/>
    </source>
</evidence>
<dbReference type="FunFam" id="3.10.20.90:FF:000052">
    <property type="entry name" value="Ubiquitin-like protein 5"/>
    <property type="match status" value="1"/>
</dbReference>
<dbReference type="Gene3D" id="1.20.5.2950">
    <property type="match status" value="1"/>
</dbReference>
<feature type="coiled-coil region" evidence="7">
    <location>
        <begin position="497"/>
        <end position="546"/>
    </location>
</feature>
<evidence type="ECO:0000256" key="2">
    <source>
        <dbReference type="ARBA" id="ARBA00021360"/>
    </source>
</evidence>
<reference evidence="10" key="2">
    <citation type="journal article" date="2016" name="Sci. Rep.">
        <title>Dictyocaulus viviparus genome, variome and transcriptome elucidate lungworm biology and support future intervention.</title>
        <authorList>
            <person name="McNulty S.N."/>
            <person name="Strube C."/>
            <person name="Rosa B.A."/>
            <person name="Martin J.C."/>
            <person name="Tyagi R."/>
            <person name="Choi Y.J."/>
            <person name="Wang Q."/>
            <person name="Hallsworth Pepin K."/>
            <person name="Zhang X."/>
            <person name="Ozersky P."/>
            <person name="Wilson R.K."/>
            <person name="Sternberg P.W."/>
            <person name="Gasser R.B."/>
            <person name="Mitreva M."/>
        </authorList>
    </citation>
    <scope>NUCLEOTIDE SEQUENCE [LARGE SCALE GENOMIC DNA]</scope>
    <source>
        <strain evidence="10">HannoverDv2000</strain>
    </source>
</reference>
<keyword evidence="10" id="KW-1185">Reference proteome</keyword>
<evidence type="ECO:0000256" key="6">
    <source>
        <dbReference type="ARBA" id="ARBA00023065"/>
    </source>
</evidence>
<evidence type="ECO:0000256" key="1">
    <source>
        <dbReference type="ARBA" id="ARBA00010066"/>
    </source>
</evidence>
<dbReference type="InterPro" id="IPR005124">
    <property type="entry name" value="V-ATPase_G"/>
</dbReference>
<dbReference type="PANTHER" id="PTHR13042">
    <property type="entry name" value="UBIQUITIN-LIKE PROTEIN 5"/>
    <property type="match status" value="1"/>
</dbReference>
<dbReference type="FunFam" id="1.20.5.2950:FF:000001">
    <property type="entry name" value="V-type proton ATPase subunit G"/>
    <property type="match status" value="1"/>
</dbReference>
<dbReference type="GO" id="GO:0016471">
    <property type="term" value="C:vacuolar proton-transporting V-type ATPase complex"/>
    <property type="evidence" value="ECO:0007669"/>
    <property type="project" value="InterPro"/>
</dbReference>
<keyword evidence="7" id="KW-0175">Coiled coil</keyword>
<evidence type="ECO:0000256" key="7">
    <source>
        <dbReference type="SAM" id="Coils"/>
    </source>
</evidence>
<dbReference type="InterPro" id="IPR039732">
    <property type="entry name" value="Hub1/Ubl5"/>
</dbReference>
<accession>A0A0D8XNU3</accession>
<dbReference type="InterPro" id="IPR058538">
    <property type="entry name" value="Ig_TPPC8_2nd"/>
</dbReference>
<dbReference type="AlphaFoldDB" id="A0A0D8XNU3"/>
<dbReference type="GO" id="GO:0046961">
    <property type="term" value="F:proton-transporting ATPase activity, rotational mechanism"/>
    <property type="evidence" value="ECO:0007669"/>
    <property type="project" value="InterPro"/>
</dbReference>
<keyword evidence="6" id="KW-0406">Ion transport</keyword>
<dbReference type="STRING" id="29172.A0A0D8XNU3"/>
<organism evidence="9 10">
    <name type="scientific">Dictyocaulus viviparus</name>
    <name type="common">Bovine lungworm</name>
    <dbReference type="NCBI Taxonomy" id="29172"/>
    <lineage>
        <taxon>Eukaryota</taxon>
        <taxon>Metazoa</taxon>
        <taxon>Ecdysozoa</taxon>
        <taxon>Nematoda</taxon>
        <taxon>Chromadorea</taxon>
        <taxon>Rhabditida</taxon>
        <taxon>Rhabditina</taxon>
        <taxon>Rhabditomorpha</taxon>
        <taxon>Strongyloidea</taxon>
        <taxon>Metastrongylidae</taxon>
        <taxon>Dictyocaulus</taxon>
    </lineage>
</organism>
<keyword evidence="5" id="KW-0833">Ubl conjugation pathway</keyword>
<sequence>MSPKQMKSVIYSVDQRLRASVAQKQWPLLDFRVVRKNQAQVYCGQAIVLTIDIENIGEVLVTSLCVATDAIDCVSIACFDESGNWKSLKSQCVPTCSEVRSFALEGAHIPIGGRVKLLVTIRAPASTGCDSNVGLLFYYCGENLTYRQWRTVISLRPVSLFEASTVVLDESHGIVAINMRNVMLSSDVALARCELLRIRIVEQKLDLNGIWNEVDCTTVDIKAVTQNPAHMDCGESCNVCVIISMSPEENRGVSSICQPTWILGAMPQDPPLWPPPLPDLYENMDQTDVTFDDYVHLSLFWKASVVNNDGHVLSIVGETFIPEPLFANKLRNYTRILCNENSIAPKVNERIEKSSLESTFLTIFCRPINPVKHDFKLCQIPFEISVTNTDSFKRTVSITLKHIPKVSEAVTSLSQVPPENRQQWWIDREVVKAVLRSGECYIFRLSISVLQPSVYDIAGAQLIVEALFDDGEFKTFKFTLVNEEMGRLEMASQTQGIQQLLAAEKRAAEKINDARKRKFQRMKQAKQEAQAEVEKYRQEREREFKQYEQTYLGTKEDIESKIRRDTENEIEEMRKSVATNKQLVIVRLLQLVCDIKPELHHNLTLQKKLHGHFSNGDDFRDRLFLLNFIVVIDVINIYATVNSWKSLMIEITVNDRLGKKVRIKCNPTDTIGDLKKLIAAQTGTRYEKIVLKKWYTIYKDHITLQDYEIHEGFNFELYYQKDP</sequence>
<comment type="similarity">
    <text evidence="1">Belongs to the V-ATPase G subunit family.</text>
</comment>
<keyword evidence="4" id="KW-0375">Hydrogen ion transport</keyword>
<feature type="domain" description="Ubiquitin-like" evidence="8">
    <location>
        <begin position="649"/>
        <end position="723"/>
    </location>
</feature>
<name>A0A0D8XNU3_DICVI</name>
<evidence type="ECO:0000259" key="8">
    <source>
        <dbReference type="PROSITE" id="PS50053"/>
    </source>
</evidence>
<dbReference type="Gene3D" id="3.10.20.90">
    <property type="entry name" value="Phosphatidylinositol 3-kinase Catalytic Subunit, Chain A, domain 1"/>
    <property type="match status" value="1"/>
</dbReference>
<dbReference type="NCBIfam" id="TIGR01147">
    <property type="entry name" value="V_ATP_synt_G"/>
    <property type="match status" value="1"/>
</dbReference>
<dbReference type="Pfam" id="PF24544">
    <property type="entry name" value="Ig_TPPC8_2nd"/>
    <property type="match status" value="1"/>
</dbReference>
<dbReference type="Pfam" id="PF03179">
    <property type="entry name" value="V-ATPase_G"/>
    <property type="match status" value="1"/>
</dbReference>
<dbReference type="PROSITE" id="PS50053">
    <property type="entry name" value="UBIQUITIN_2"/>
    <property type="match status" value="1"/>
</dbReference>
<dbReference type="InterPro" id="IPR029071">
    <property type="entry name" value="Ubiquitin-like_domsf"/>
</dbReference>
<evidence type="ECO:0000256" key="3">
    <source>
        <dbReference type="ARBA" id="ARBA00022448"/>
    </source>
</evidence>
<dbReference type="CDD" id="cd01791">
    <property type="entry name" value="Ubl_UBL5"/>
    <property type="match status" value="1"/>
</dbReference>
<proteinExistence type="inferred from homology"/>
<dbReference type="InterPro" id="IPR000626">
    <property type="entry name" value="Ubiquitin-like_dom"/>
</dbReference>
<evidence type="ECO:0000256" key="4">
    <source>
        <dbReference type="ARBA" id="ARBA00022781"/>
    </source>
</evidence>